<dbReference type="GO" id="GO:0047545">
    <property type="term" value="F:(S)-2-hydroxyglutarate dehydrogenase activity"/>
    <property type="evidence" value="ECO:0007669"/>
    <property type="project" value="UniProtKB-EC"/>
</dbReference>
<gene>
    <name evidence="10" type="ORF">Clacol_001777</name>
</gene>
<evidence type="ECO:0000313" key="11">
    <source>
        <dbReference type="Proteomes" id="UP001050691"/>
    </source>
</evidence>
<keyword evidence="11" id="KW-1185">Reference proteome</keyword>
<evidence type="ECO:0000259" key="9">
    <source>
        <dbReference type="Pfam" id="PF01266"/>
    </source>
</evidence>
<dbReference type="InterPro" id="IPR036188">
    <property type="entry name" value="FAD/NAD-bd_sf"/>
</dbReference>
<evidence type="ECO:0000256" key="8">
    <source>
        <dbReference type="ARBA" id="ARBA00041137"/>
    </source>
</evidence>
<comment type="caution">
    <text evidence="10">The sequence shown here is derived from an EMBL/GenBank/DDBJ whole genome shotgun (WGS) entry which is preliminary data.</text>
</comment>
<evidence type="ECO:0000256" key="7">
    <source>
        <dbReference type="ARBA" id="ARBA00038878"/>
    </source>
</evidence>
<evidence type="ECO:0000313" key="10">
    <source>
        <dbReference type="EMBL" id="GJJ07574.1"/>
    </source>
</evidence>
<comment type="cofactor">
    <cofactor evidence="1">
        <name>FAD</name>
        <dbReference type="ChEBI" id="CHEBI:57692"/>
    </cofactor>
</comment>
<dbReference type="SUPFAM" id="SSF51905">
    <property type="entry name" value="FAD/NAD(P)-binding domain"/>
    <property type="match status" value="1"/>
</dbReference>
<organism evidence="10 11">
    <name type="scientific">Clathrus columnatus</name>
    <dbReference type="NCBI Taxonomy" id="1419009"/>
    <lineage>
        <taxon>Eukaryota</taxon>
        <taxon>Fungi</taxon>
        <taxon>Dikarya</taxon>
        <taxon>Basidiomycota</taxon>
        <taxon>Agaricomycotina</taxon>
        <taxon>Agaricomycetes</taxon>
        <taxon>Phallomycetidae</taxon>
        <taxon>Phallales</taxon>
        <taxon>Clathraceae</taxon>
        <taxon>Clathrus</taxon>
    </lineage>
</organism>
<evidence type="ECO:0000256" key="5">
    <source>
        <dbReference type="ARBA" id="ARBA00036066"/>
    </source>
</evidence>
<dbReference type="InterPro" id="IPR006076">
    <property type="entry name" value="FAD-dep_OxRdtase"/>
</dbReference>
<keyword evidence="2" id="KW-0285">Flavoprotein</keyword>
<comment type="catalytic activity">
    <reaction evidence="5">
        <text>(S)-2-hydroxyglutarate + A = 2-oxoglutarate + AH2</text>
        <dbReference type="Rhea" id="RHEA:21252"/>
        <dbReference type="ChEBI" id="CHEBI:13193"/>
        <dbReference type="ChEBI" id="CHEBI:16782"/>
        <dbReference type="ChEBI" id="CHEBI:16810"/>
        <dbReference type="ChEBI" id="CHEBI:17499"/>
        <dbReference type="EC" id="1.1.99.2"/>
    </reaction>
</comment>
<dbReference type="AlphaFoldDB" id="A0AAV4ZZ11"/>
<accession>A0AAV4ZZ11</accession>
<dbReference type="EMBL" id="BPWL01000002">
    <property type="protein sequence ID" value="GJJ07574.1"/>
    <property type="molecule type" value="Genomic_DNA"/>
</dbReference>
<proteinExistence type="inferred from homology"/>
<protein>
    <recommendedName>
        <fullName evidence="8">L-2-hydroxyglutarate dehydrogenase, mitochondrial</fullName>
        <ecNumber evidence="7">1.1.99.2</ecNumber>
    </recommendedName>
</protein>
<evidence type="ECO:0000256" key="3">
    <source>
        <dbReference type="ARBA" id="ARBA00022827"/>
    </source>
</evidence>
<reference evidence="10" key="1">
    <citation type="submission" date="2021-10" db="EMBL/GenBank/DDBJ databases">
        <title>De novo Genome Assembly of Clathrus columnatus (Basidiomycota, Fungi) Using Illumina and Nanopore Sequence Data.</title>
        <authorList>
            <person name="Ogiso-Tanaka E."/>
            <person name="Itagaki H."/>
            <person name="Hosoya T."/>
            <person name="Hosaka K."/>
        </authorList>
    </citation>
    <scope>NUCLEOTIDE SEQUENCE</scope>
    <source>
        <strain evidence="10">MO-923</strain>
    </source>
</reference>
<dbReference type="Pfam" id="PF01266">
    <property type="entry name" value="DAO"/>
    <property type="match status" value="1"/>
</dbReference>
<keyword evidence="4" id="KW-0560">Oxidoreductase</keyword>
<keyword evidence="3" id="KW-0274">FAD</keyword>
<dbReference type="PANTHER" id="PTHR43104">
    <property type="entry name" value="L-2-HYDROXYGLUTARATE DEHYDROGENASE, MITOCHONDRIAL"/>
    <property type="match status" value="1"/>
</dbReference>
<sequence length="356" mass="39173">MLIIIGVIGLAIANRKLIVAGKGQRSYLENIISQINSLPPKQRPPLELIRGARAREMEPDLSMKIDSALYSPQTGIIDSHGFLESLEKEITNSEGGDIVCSTRVVRVDPYKADTSGGWIVQTLTTQHDTQEPSETDAILARVLINASGLNSHLILNSLLSPEHAIPMYYARGSYASYRGPGTKAISRLIYPVPELTKTGPKGSHLSDFQSLGVHLTLDMNGNIRFGPDIEWLTPPLLTMNMKFERDEEAIDFWKQHLRADEQQQRLEEMYCAITQYLPNITLSGLRPDYVGIRPKLGPPTSAFRDFEIRVDSSSAFGGSGEAPMITLLGFESPGLTASLAIGEVVVNSLKQWKIGS</sequence>
<dbReference type="Proteomes" id="UP001050691">
    <property type="component" value="Unassembled WGS sequence"/>
</dbReference>
<dbReference type="EC" id="1.1.99.2" evidence="7"/>
<feature type="domain" description="FAD dependent oxidoreductase" evidence="9">
    <location>
        <begin position="17"/>
        <end position="346"/>
    </location>
</feature>
<comment type="similarity">
    <text evidence="6">Belongs to the L2HGDH family.</text>
</comment>
<evidence type="ECO:0000256" key="4">
    <source>
        <dbReference type="ARBA" id="ARBA00023002"/>
    </source>
</evidence>
<dbReference type="PANTHER" id="PTHR43104:SF4">
    <property type="entry name" value="L-2-HYDROXYGLUTARATE DEHYDROGENASE, MITOCHONDRIAL"/>
    <property type="match status" value="1"/>
</dbReference>
<dbReference type="Gene3D" id="3.30.9.10">
    <property type="entry name" value="D-Amino Acid Oxidase, subunit A, domain 2"/>
    <property type="match status" value="2"/>
</dbReference>
<evidence type="ECO:0000256" key="1">
    <source>
        <dbReference type="ARBA" id="ARBA00001974"/>
    </source>
</evidence>
<evidence type="ECO:0000256" key="6">
    <source>
        <dbReference type="ARBA" id="ARBA00037941"/>
    </source>
</evidence>
<evidence type="ECO:0000256" key="2">
    <source>
        <dbReference type="ARBA" id="ARBA00022630"/>
    </source>
</evidence>
<name>A0AAV4ZZ11_9AGAM</name>